<dbReference type="HAMAP" id="MF_00454">
    <property type="entry name" value="FluC"/>
    <property type="match status" value="1"/>
</dbReference>
<proteinExistence type="inferred from homology"/>
<evidence type="ECO:0000256" key="5">
    <source>
        <dbReference type="ARBA" id="ARBA00022989"/>
    </source>
</evidence>
<name>A0A4R1L4F2_9PAST</name>
<evidence type="ECO:0000256" key="10">
    <source>
        <dbReference type="ARBA" id="ARBA00035120"/>
    </source>
</evidence>
<evidence type="ECO:0000256" key="9">
    <source>
        <dbReference type="ARBA" id="ARBA00023303"/>
    </source>
</evidence>
<keyword evidence="2 12" id="KW-1003">Cell membrane</keyword>
<dbReference type="Pfam" id="PF02537">
    <property type="entry name" value="CRCB"/>
    <property type="match status" value="1"/>
</dbReference>
<evidence type="ECO:0000256" key="4">
    <source>
        <dbReference type="ARBA" id="ARBA00022692"/>
    </source>
</evidence>
<comment type="catalytic activity">
    <reaction evidence="11">
        <text>fluoride(in) = fluoride(out)</text>
        <dbReference type="Rhea" id="RHEA:76159"/>
        <dbReference type="ChEBI" id="CHEBI:17051"/>
    </reaction>
    <physiologicalReaction direction="left-to-right" evidence="11">
        <dbReference type="Rhea" id="RHEA:76160"/>
    </physiologicalReaction>
</comment>
<feature type="binding site" evidence="12">
    <location>
        <position position="78"/>
    </location>
    <ligand>
        <name>Na(+)</name>
        <dbReference type="ChEBI" id="CHEBI:29101"/>
        <note>structural</note>
    </ligand>
</feature>
<keyword evidence="5 12" id="KW-1133">Transmembrane helix</keyword>
<keyword evidence="12" id="KW-0813">Transport</keyword>
<feature type="transmembrane region" description="Helical" evidence="12">
    <location>
        <begin position="65"/>
        <end position="83"/>
    </location>
</feature>
<keyword evidence="7 12" id="KW-0406">Ion transport</keyword>
<keyword evidence="3" id="KW-0997">Cell inner membrane</keyword>
<dbReference type="NCBIfam" id="NF010792">
    <property type="entry name" value="PRK14196.1"/>
    <property type="match status" value="1"/>
</dbReference>
<dbReference type="GO" id="GO:0140114">
    <property type="term" value="P:cellular detoxification of fluoride"/>
    <property type="evidence" value="ECO:0007669"/>
    <property type="project" value="UniProtKB-UniRule"/>
</dbReference>
<dbReference type="PANTHER" id="PTHR28259:SF1">
    <property type="entry name" value="FLUORIDE EXPORT PROTEIN 1-RELATED"/>
    <property type="match status" value="1"/>
</dbReference>
<keyword evidence="9 12" id="KW-0407">Ion channel</keyword>
<evidence type="ECO:0000256" key="8">
    <source>
        <dbReference type="ARBA" id="ARBA00023136"/>
    </source>
</evidence>
<dbReference type="PANTHER" id="PTHR28259">
    <property type="entry name" value="FLUORIDE EXPORT PROTEIN 1-RELATED"/>
    <property type="match status" value="1"/>
</dbReference>
<reference evidence="13 14" key="1">
    <citation type="submission" date="2019-03" db="EMBL/GenBank/DDBJ databases">
        <title>Genomic Encyclopedia of Type Strains, Phase IV (KMG-IV): sequencing the most valuable type-strain genomes for metagenomic binning, comparative biology and taxonomic classification.</title>
        <authorList>
            <person name="Goeker M."/>
        </authorList>
    </citation>
    <scope>NUCLEOTIDE SEQUENCE [LARGE SCALE GENOMIC DNA]</scope>
    <source>
        <strain evidence="13 14">DSM 10053</strain>
    </source>
</reference>
<feature type="transmembrane region" description="Helical" evidence="12">
    <location>
        <begin position="103"/>
        <end position="122"/>
    </location>
</feature>
<keyword evidence="14" id="KW-1185">Reference proteome</keyword>
<comment type="caution">
    <text evidence="13">The sequence shown here is derived from an EMBL/GenBank/DDBJ whole genome shotgun (WGS) entry which is preliminary data.</text>
</comment>
<keyword evidence="12" id="KW-0479">Metal-binding</keyword>
<evidence type="ECO:0000256" key="3">
    <source>
        <dbReference type="ARBA" id="ARBA00022519"/>
    </source>
</evidence>
<comment type="similarity">
    <text evidence="10 12">Belongs to the fluoride channel Fluc/FEX (TC 1.A.43) family.</text>
</comment>
<keyword evidence="6 12" id="KW-0915">Sodium</keyword>
<sequence>MYQSLLLISAGAAFGAITRWLFGMWFNPLFSTISFGTLIANYLGCLLIGIFTAIFYQFPQIPSEWKLFLITGLLGSLTTFSAFSLEIVDYLINGKIMQAINGIGLYVIGGFLCTFLGIYLTTRLVNV</sequence>
<dbReference type="GO" id="GO:0046872">
    <property type="term" value="F:metal ion binding"/>
    <property type="evidence" value="ECO:0007669"/>
    <property type="project" value="UniProtKB-KW"/>
</dbReference>
<evidence type="ECO:0000313" key="13">
    <source>
        <dbReference type="EMBL" id="TCK71099.1"/>
    </source>
</evidence>
<dbReference type="InterPro" id="IPR003691">
    <property type="entry name" value="FluC"/>
</dbReference>
<comment type="subcellular location">
    <subcellularLocation>
        <location evidence="1 12">Cell membrane</location>
        <topology evidence="1 12">Multi-pass membrane protein</topology>
    </subcellularLocation>
</comment>
<dbReference type="AlphaFoldDB" id="A0A4R1L4F2"/>
<comment type="function">
    <text evidence="12">Fluoride-specific ion channel. Important for reducing fluoride concentration in the cell, thus reducing its toxicity.</text>
</comment>
<dbReference type="EMBL" id="SMGJ01000001">
    <property type="protein sequence ID" value="TCK71099.1"/>
    <property type="molecule type" value="Genomic_DNA"/>
</dbReference>
<dbReference type="Proteomes" id="UP000295496">
    <property type="component" value="Unassembled WGS sequence"/>
</dbReference>
<dbReference type="GO" id="GO:0005886">
    <property type="term" value="C:plasma membrane"/>
    <property type="evidence" value="ECO:0007669"/>
    <property type="project" value="UniProtKB-SubCell"/>
</dbReference>
<evidence type="ECO:0000256" key="7">
    <source>
        <dbReference type="ARBA" id="ARBA00023065"/>
    </source>
</evidence>
<keyword evidence="8 12" id="KW-0472">Membrane</keyword>
<evidence type="ECO:0000256" key="12">
    <source>
        <dbReference type="HAMAP-Rule" id="MF_00454"/>
    </source>
</evidence>
<evidence type="ECO:0000256" key="11">
    <source>
        <dbReference type="ARBA" id="ARBA00035585"/>
    </source>
</evidence>
<gene>
    <name evidence="12" type="primary">fluC</name>
    <name evidence="12" type="synonym">crcB</name>
    <name evidence="13" type="ORF">EV692_0154</name>
</gene>
<evidence type="ECO:0000313" key="14">
    <source>
        <dbReference type="Proteomes" id="UP000295496"/>
    </source>
</evidence>
<protein>
    <recommendedName>
        <fullName evidence="12">Fluoride-specific ion channel FluC</fullName>
    </recommendedName>
</protein>
<evidence type="ECO:0000256" key="2">
    <source>
        <dbReference type="ARBA" id="ARBA00022475"/>
    </source>
</evidence>
<keyword evidence="4 12" id="KW-0812">Transmembrane</keyword>
<dbReference type="RefSeq" id="WP_132299579.1">
    <property type="nucleotide sequence ID" value="NZ_CP170642.1"/>
</dbReference>
<feature type="transmembrane region" description="Helical" evidence="12">
    <location>
        <begin position="39"/>
        <end position="58"/>
    </location>
</feature>
<evidence type="ECO:0000256" key="1">
    <source>
        <dbReference type="ARBA" id="ARBA00004651"/>
    </source>
</evidence>
<comment type="activity regulation">
    <text evidence="12">Na(+) is not transported, but it plays an essential structural role and its presence is essential for fluoride channel function.</text>
</comment>
<accession>A0A4R1L4F2</accession>
<dbReference type="OrthoDB" id="9806299at2"/>
<feature type="binding site" evidence="12">
    <location>
        <position position="75"/>
    </location>
    <ligand>
        <name>Na(+)</name>
        <dbReference type="ChEBI" id="CHEBI:29101"/>
        <note>structural</note>
    </ligand>
</feature>
<organism evidence="13 14">
    <name type="scientific">Lonepinella koalarum</name>
    <dbReference type="NCBI Taxonomy" id="53417"/>
    <lineage>
        <taxon>Bacteria</taxon>
        <taxon>Pseudomonadati</taxon>
        <taxon>Pseudomonadota</taxon>
        <taxon>Gammaproteobacteria</taxon>
        <taxon>Pasteurellales</taxon>
        <taxon>Pasteurellaceae</taxon>
        <taxon>Lonepinella</taxon>
    </lineage>
</organism>
<dbReference type="GO" id="GO:0062054">
    <property type="term" value="F:fluoride channel activity"/>
    <property type="evidence" value="ECO:0007669"/>
    <property type="project" value="UniProtKB-UniRule"/>
</dbReference>
<evidence type="ECO:0000256" key="6">
    <source>
        <dbReference type="ARBA" id="ARBA00023053"/>
    </source>
</evidence>